<sequence>MWRIEFSADKFLPILPEQCQTNPGAYGFELALWLAQRLLARGIVTSYPQGEDWGWFIEHTDADETEIQIGCASVASEGDGYANRAIEWSIFVKPYTSLRERLKGVTHAAKVEHVGRAILESLAAEGIPARHAPD</sequence>
<organism evidence="1 2">
    <name type="scientific">Pelomonas parva</name>
    <dbReference type="NCBI Taxonomy" id="3299032"/>
    <lineage>
        <taxon>Bacteria</taxon>
        <taxon>Pseudomonadati</taxon>
        <taxon>Pseudomonadota</taxon>
        <taxon>Betaproteobacteria</taxon>
        <taxon>Burkholderiales</taxon>
        <taxon>Sphaerotilaceae</taxon>
        <taxon>Roseateles</taxon>
    </lineage>
</organism>
<dbReference type="EMBL" id="JBIGHV010000002">
    <property type="protein sequence ID" value="MFG6429421.1"/>
    <property type="molecule type" value="Genomic_DNA"/>
</dbReference>
<comment type="caution">
    <text evidence="1">The sequence shown here is derived from an EMBL/GenBank/DDBJ whole genome shotgun (WGS) entry which is preliminary data.</text>
</comment>
<name>A0ABW7F0I5_9BURK</name>
<proteinExistence type="predicted"/>
<keyword evidence="2" id="KW-1185">Reference proteome</keyword>
<dbReference type="RefSeq" id="WP_394476861.1">
    <property type="nucleotide sequence ID" value="NZ_JBIGHV010000002.1"/>
</dbReference>
<evidence type="ECO:0000313" key="1">
    <source>
        <dbReference type="EMBL" id="MFG6429421.1"/>
    </source>
</evidence>
<gene>
    <name evidence="1" type="ORF">ACG00Y_05840</name>
</gene>
<protein>
    <submittedName>
        <fullName evidence="1">Uncharacterized protein</fullName>
    </submittedName>
</protein>
<dbReference type="Proteomes" id="UP001606210">
    <property type="component" value="Unassembled WGS sequence"/>
</dbReference>
<reference evidence="1 2" key="1">
    <citation type="submission" date="2024-08" db="EMBL/GenBank/DDBJ databases">
        <authorList>
            <person name="Lu H."/>
        </authorList>
    </citation>
    <scope>NUCLEOTIDE SEQUENCE [LARGE SCALE GENOMIC DNA]</scope>
    <source>
        <strain evidence="1 2">LYH14W</strain>
    </source>
</reference>
<evidence type="ECO:0000313" key="2">
    <source>
        <dbReference type="Proteomes" id="UP001606210"/>
    </source>
</evidence>
<accession>A0ABW7F0I5</accession>